<dbReference type="SUPFAM" id="SSF53613">
    <property type="entry name" value="Ribokinase-like"/>
    <property type="match status" value="1"/>
</dbReference>
<dbReference type="AlphaFoldDB" id="A0A1G8JPR1"/>
<dbReference type="Gene3D" id="3.40.1190.20">
    <property type="match status" value="1"/>
</dbReference>
<evidence type="ECO:0000256" key="3">
    <source>
        <dbReference type="ARBA" id="ARBA00022777"/>
    </source>
</evidence>
<name>A0A1G8JPR1_9BACI</name>
<evidence type="ECO:0000256" key="1">
    <source>
        <dbReference type="ARBA" id="ARBA00022679"/>
    </source>
</evidence>
<dbReference type="STRING" id="930129.SAMN05216352_106285"/>
<evidence type="ECO:0000256" key="4">
    <source>
        <dbReference type="ARBA" id="ARBA00022840"/>
    </source>
</evidence>
<dbReference type="Proteomes" id="UP000199017">
    <property type="component" value="Unassembled WGS sequence"/>
</dbReference>
<protein>
    <submittedName>
        <fullName evidence="6">2-dehydro-3-deoxygluconokinase</fullName>
    </submittedName>
</protein>
<dbReference type="InterPro" id="IPR011611">
    <property type="entry name" value="PfkB_dom"/>
</dbReference>
<keyword evidence="2" id="KW-0547">Nucleotide-binding</keyword>
<dbReference type="GO" id="GO:0016301">
    <property type="term" value="F:kinase activity"/>
    <property type="evidence" value="ECO:0007669"/>
    <property type="project" value="UniProtKB-KW"/>
</dbReference>
<proteinExistence type="predicted"/>
<dbReference type="Pfam" id="PF00294">
    <property type="entry name" value="PfkB"/>
    <property type="match status" value="1"/>
</dbReference>
<evidence type="ECO:0000259" key="5">
    <source>
        <dbReference type="Pfam" id="PF00294"/>
    </source>
</evidence>
<keyword evidence="3 6" id="KW-0418">Kinase</keyword>
<reference evidence="6 7" key="1">
    <citation type="submission" date="2016-10" db="EMBL/GenBank/DDBJ databases">
        <authorList>
            <person name="de Groot N.N."/>
        </authorList>
    </citation>
    <scope>NUCLEOTIDE SEQUENCE [LARGE SCALE GENOMIC DNA]</scope>
    <source>
        <strain evidence="7">P4B,CCM 7963,CECT 7998,DSM 25260,IBRC-M 10614,KCTC 13821</strain>
    </source>
</reference>
<accession>A0A1G8JPR1</accession>
<dbReference type="Gene3D" id="2.20.150.10">
    <property type="entry name" value="putative 5-dehydro-2- deoxygluconokinase"/>
    <property type="match status" value="1"/>
</dbReference>
<evidence type="ECO:0000313" key="6">
    <source>
        <dbReference type="EMBL" id="SDI33208.1"/>
    </source>
</evidence>
<gene>
    <name evidence="6" type="ORF">SAMN05216352_106285</name>
</gene>
<evidence type="ECO:0000256" key="2">
    <source>
        <dbReference type="ARBA" id="ARBA00022741"/>
    </source>
</evidence>
<evidence type="ECO:0000313" key="7">
    <source>
        <dbReference type="Proteomes" id="UP000199017"/>
    </source>
</evidence>
<feature type="domain" description="Carbohydrate kinase PfkB" evidence="5">
    <location>
        <begin position="1"/>
        <end position="70"/>
    </location>
</feature>
<keyword evidence="4" id="KW-0067">ATP-binding</keyword>
<organism evidence="6 7">
    <name type="scientific">Alteribacillus bidgolensis</name>
    <dbReference type="NCBI Taxonomy" id="930129"/>
    <lineage>
        <taxon>Bacteria</taxon>
        <taxon>Bacillati</taxon>
        <taxon>Bacillota</taxon>
        <taxon>Bacilli</taxon>
        <taxon>Bacillales</taxon>
        <taxon>Bacillaceae</taxon>
        <taxon>Alteribacillus</taxon>
    </lineage>
</organism>
<dbReference type="EMBL" id="FNDU01000006">
    <property type="protein sequence ID" value="SDI33208.1"/>
    <property type="molecule type" value="Genomic_DNA"/>
</dbReference>
<keyword evidence="7" id="KW-1185">Reference proteome</keyword>
<dbReference type="InterPro" id="IPR023314">
    <property type="entry name" value="Myo_inos_IolC-like_sf"/>
</dbReference>
<dbReference type="InterPro" id="IPR029056">
    <property type="entry name" value="Ribokinase-like"/>
</dbReference>
<sequence>MAIALTRLGHQTGWISKLGEDEFGLYVQNVIRGEGVDTSRVVFDDQAPTAVFFKERMTNQDPNIYYYRHQQQRVCYLLMIWTKTIFNRPNTFI</sequence>
<keyword evidence="1" id="KW-0808">Transferase</keyword>
<dbReference type="GO" id="GO:0005524">
    <property type="term" value="F:ATP binding"/>
    <property type="evidence" value="ECO:0007669"/>
    <property type="project" value="UniProtKB-KW"/>
</dbReference>